<keyword evidence="4" id="KW-0967">Endosome</keyword>
<evidence type="ECO:0000313" key="8">
    <source>
        <dbReference type="EMBL" id="CAJ0595994.1"/>
    </source>
</evidence>
<dbReference type="InterPro" id="IPR004328">
    <property type="entry name" value="BRO1_dom"/>
</dbReference>
<feature type="compositionally biased region" description="Low complexity" evidence="6">
    <location>
        <begin position="1223"/>
        <end position="1245"/>
    </location>
</feature>
<dbReference type="GO" id="GO:0032456">
    <property type="term" value="P:endocytic recycling"/>
    <property type="evidence" value="ECO:0007669"/>
    <property type="project" value="TreeGrafter"/>
</dbReference>
<evidence type="ECO:0000313" key="9">
    <source>
        <dbReference type="Proteomes" id="UP001176961"/>
    </source>
</evidence>
<dbReference type="Pfam" id="PF03097">
    <property type="entry name" value="BRO1"/>
    <property type="match status" value="1"/>
</dbReference>
<dbReference type="Gene3D" id="1.20.140.50">
    <property type="entry name" value="alix/aip1 like domains"/>
    <property type="match status" value="1"/>
</dbReference>
<dbReference type="PANTHER" id="PTHR23030">
    <property type="entry name" value="PCD6 INTERACTING PROTEIN-RELATED"/>
    <property type="match status" value="1"/>
</dbReference>
<feature type="compositionally biased region" description="Low complexity" evidence="6">
    <location>
        <begin position="789"/>
        <end position="809"/>
    </location>
</feature>
<feature type="region of interest" description="Disordered" evidence="6">
    <location>
        <begin position="776"/>
        <end position="859"/>
    </location>
</feature>
<feature type="compositionally biased region" description="Low complexity" evidence="6">
    <location>
        <begin position="1140"/>
        <end position="1158"/>
    </location>
</feature>
<evidence type="ECO:0000256" key="5">
    <source>
        <dbReference type="SAM" id="Coils"/>
    </source>
</evidence>
<feature type="region of interest" description="Disordered" evidence="6">
    <location>
        <begin position="966"/>
        <end position="1009"/>
    </location>
</feature>
<gene>
    <name evidence="8" type="ORF">CYNAS_LOCUS7977</name>
</gene>
<dbReference type="SMART" id="SM01041">
    <property type="entry name" value="BRO1"/>
    <property type="match status" value="1"/>
</dbReference>
<feature type="coiled-coil region" evidence="5">
    <location>
        <begin position="486"/>
        <end position="513"/>
    </location>
</feature>
<dbReference type="InterPro" id="IPR038499">
    <property type="entry name" value="BRO1_sf"/>
</dbReference>
<feature type="compositionally biased region" description="Pro residues" evidence="6">
    <location>
        <begin position="1048"/>
        <end position="1063"/>
    </location>
</feature>
<sequence>MEGMPRVPMLQPEPKIPANQYDEEFRLKIKEYILLHFQDDPSKYDSAITEIMTMKQNISNSYVDVETACLLKRYYAQLLMMKNRFPMEEGDPIKVLFCWYDRAMDIAHSATYDDVGFELACVMYNIGAVHAAIAANESRESEDSIKNAFMHYQYAAWPLQHLRDKLNASKYASVDFDKELLTFFVNVLLGQAQECLLEKSLIDHRSNLVVSKLAIHLRDRYRECLHHIENSNLCDYVSSQKYKQWSRTCAIKSEMYGAVAMIHLGCQADDDKKMGARYGYYKIANDHLTAILKLAEKEDREAMRASIAFLSDVVGIKLNNAKKENEFIYHDRVPGPDELCKDLEGLCKVRPLSFDPLDPSVGGDDLFGGLLPSGVVKAVSEYEEEKARLKREVLARTNARDDELDTFLVALRVDEIDLDAETTPILPDMLLERNAALTTQPDAIPKLLDSLQKVSDLAHEAGAKLGNLSSRIAEVDLPEITSDEGYKAIKSELERLTEHHQKARSNNVELHKAIAAHTTNLHLLSLPIAELTSKLAGPAINAGATPEGAALRRLLDKTREMQAQRAQLVQRLTDEMNNDNIAKKLLSERDTDHKETFTAELKKHEETIKYIDANLSAQEKILSALTEANADFSDYRKKIKASLNTRSEQIMTLVTAYDVYSDVCSKVEDGRNFYTKLLDRLHKLTLAVEGIEAAFGAERQKREAEKRSLEEKMAAIKKASEAREALADFAIGGGAPAPVPGLSPPARGGRPRLGDYMDFYRNKMAAGNSPGIAPLPGAAGPYQPPPMGVPSQPGPYYGMQPGQPPHFQGGHPGGYAGPPSPAPSSIPDSSGYPYQQFPDEHGRPSPILQQHPYSQVSPMPAASYAAQAIAQNPALGLPAHLQGAQAPRHQTPPPSQAYVPQMPPQSNHTHVPVSAQYPPGQYAPYSGPGSMPTPAVATPIASVSAAPPVAQWNAPQQQIPAHMVPNAQTQHNPPVAHPNLSSASQYPGSAPLAGSQHLMQPAPVQQQQPPISMRHQNPMLVPQAAPQPSLPAASVQNYTGRHSEPYSAPLPPQQPAPFPPMYVNPPLGQTQQVFPQRPEPSFAPIQPTQHSAPMNGLPMQQSFDQHVQPVQQQQQFATMPMGNQGSGTPQSQPASRPGSQTQQPLPQTQQPQQNQPVPQFAPIQPNGISPWHVGVVPSQSPSPWHVGVGVAGAPSNMSPVPSGPAPPQQYQHVSPAPAPPAPSQQYQPPQQPVQQPVLAQTPVQPQQKPISNVDLLDGIIDNPNLPPAMIPQPTSMGNQDLLRACAPSSSTISNESLTLSAINRLPGTPVSSPAQQTTAPPAPNVNSSQTQATLLNNVFSAQSQVQIPPPAAQAPRPAAAVMPIQHQGVSNVPSDRTVSVSTPAPATAPVSVPTTTVASSQSSRILPLSELMDPSKFELGPGDKTRLEKRQLHEHIRSGGDVPLPQRDEIVFDILRSVT</sequence>
<dbReference type="InterPro" id="IPR025304">
    <property type="entry name" value="ALIX_V_dom"/>
</dbReference>
<feature type="compositionally biased region" description="Low complexity" evidence="6">
    <location>
        <begin position="1000"/>
        <end position="1009"/>
    </location>
</feature>
<evidence type="ECO:0000256" key="4">
    <source>
        <dbReference type="ARBA" id="ARBA00022753"/>
    </source>
</evidence>
<evidence type="ECO:0000256" key="6">
    <source>
        <dbReference type="SAM" id="MobiDB-lite"/>
    </source>
</evidence>
<dbReference type="PANTHER" id="PTHR23030:SF30">
    <property type="entry name" value="TYROSINE-PROTEIN PHOSPHATASE NON-RECEPTOR TYPE 23"/>
    <property type="match status" value="1"/>
</dbReference>
<evidence type="ECO:0000259" key="7">
    <source>
        <dbReference type="PROSITE" id="PS51180"/>
    </source>
</evidence>
<feature type="region of interest" description="Disordered" evidence="6">
    <location>
        <begin position="1304"/>
        <end position="1328"/>
    </location>
</feature>
<dbReference type="EMBL" id="CATQJL010000112">
    <property type="protein sequence ID" value="CAJ0595994.1"/>
    <property type="molecule type" value="Genomic_DNA"/>
</dbReference>
<feature type="domain" description="BRO1" evidence="7">
    <location>
        <begin position="8"/>
        <end position="404"/>
    </location>
</feature>
<dbReference type="GO" id="GO:0045022">
    <property type="term" value="P:early endosome to late endosome transport"/>
    <property type="evidence" value="ECO:0007669"/>
    <property type="project" value="TreeGrafter"/>
</dbReference>
<feature type="region of interest" description="Disordered" evidence="6">
    <location>
        <begin position="883"/>
        <end position="915"/>
    </location>
</feature>
<protein>
    <recommendedName>
        <fullName evidence="7">BRO1 domain-containing protein</fullName>
    </recommendedName>
</protein>
<dbReference type="Proteomes" id="UP001176961">
    <property type="component" value="Unassembled WGS sequence"/>
</dbReference>
<reference evidence="8" key="1">
    <citation type="submission" date="2023-07" db="EMBL/GenBank/DDBJ databases">
        <authorList>
            <consortium name="CYATHOMIX"/>
        </authorList>
    </citation>
    <scope>NUCLEOTIDE SEQUENCE</scope>
    <source>
        <strain evidence="8">N/A</strain>
    </source>
</reference>
<dbReference type="PROSITE" id="PS51180">
    <property type="entry name" value="BRO1"/>
    <property type="match status" value="1"/>
</dbReference>
<keyword evidence="5" id="KW-0175">Coiled coil</keyword>
<accession>A0AA36GPY5</accession>
<name>A0AA36GPY5_CYLNA</name>
<dbReference type="Gene3D" id="1.25.40.280">
    <property type="entry name" value="alix/aip1 like domains"/>
    <property type="match status" value="1"/>
</dbReference>
<dbReference type="GO" id="GO:0005768">
    <property type="term" value="C:endosome"/>
    <property type="evidence" value="ECO:0007669"/>
    <property type="project" value="UniProtKB-SubCell"/>
</dbReference>
<dbReference type="Gene3D" id="1.20.120.560">
    <property type="entry name" value="alix/aip1 in complex with the ypdl late domain"/>
    <property type="match status" value="1"/>
</dbReference>
<organism evidence="8 9">
    <name type="scientific">Cylicocyclus nassatus</name>
    <name type="common">Nematode worm</name>
    <dbReference type="NCBI Taxonomy" id="53992"/>
    <lineage>
        <taxon>Eukaryota</taxon>
        <taxon>Metazoa</taxon>
        <taxon>Ecdysozoa</taxon>
        <taxon>Nematoda</taxon>
        <taxon>Chromadorea</taxon>
        <taxon>Rhabditida</taxon>
        <taxon>Rhabditina</taxon>
        <taxon>Rhabditomorpha</taxon>
        <taxon>Strongyloidea</taxon>
        <taxon>Strongylidae</taxon>
        <taxon>Cylicocyclus</taxon>
    </lineage>
</organism>
<evidence type="ECO:0000256" key="1">
    <source>
        <dbReference type="ARBA" id="ARBA00004177"/>
    </source>
</evidence>
<evidence type="ECO:0000256" key="3">
    <source>
        <dbReference type="ARBA" id="ARBA00022490"/>
    </source>
</evidence>
<feature type="compositionally biased region" description="Polar residues" evidence="6">
    <location>
        <begin position="1121"/>
        <end position="1139"/>
    </location>
</feature>
<feature type="compositionally biased region" description="Polar residues" evidence="6">
    <location>
        <begin position="847"/>
        <end position="857"/>
    </location>
</feature>
<dbReference type="Pfam" id="PF13949">
    <property type="entry name" value="ALIX_LYPXL_bnd"/>
    <property type="match status" value="1"/>
</dbReference>
<feature type="compositionally biased region" description="Low complexity" evidence="6">
    <location>
        <begin position="1021"/>
        <end position="1035"/>
    </location>
</feature>
<comment type="caution">
    <text evidence="8">The sequence shown here is derived from an EMBL/GenBank/DDBJ whole genome shotgun (WGS) entry which is preliminary data.</text>
</comment>
<keyword evidence="9" id="KW-1185">Reference proteome</keyword>
<dbReference type="GO" id="GO:0043328">
    <property type="term" value="P:protein transport to vacuole involved in ubiquitin-dependent protein catabolic process via the multivesicular body sorting pathway"/>
    <property type="evidence" value="ECO:0007669"/>
    <property type="project" value="TreeGrafter"/>
</dbReference>
<evidence type="ECO:0000256" key="2">
    <source>
        <dbReference type="ARBA" id="ARBA00004496"/>
    </source>
</evidence>
<keyword evidence="3" id="KW-0963">Cytoplasm</keyword>
<feature type="region of interest" description="Disordered" evidence="6">
    <location>
        <begin position="1369"/>
        <end position="1391"/>
    </location>
</feature>
<feature type="compositionally biased region" description="Low complexity" evidence="6">
    <location>
        <begin position="1377"/>
        <end position="1391"/>
    </location>
</feature>
<proteinExistence type="predicted"/>
<feature type="compositionally biased region" description="Low complexity" evidence="6">
    <location>
        <begin position="1100"/>
        <end position="1115"/>
    </location>
</feature>
<comment type="subcellular location">
    <subcellularLocation>
        <location evidence="2">Cytoplasm</location>
    </subcellularLocation>
    <subcellularLocation>
        <location evidence="1">Endosome</location>
    </subcellularLocation>
</comment>
<feature type="region of interest" description="Disordered" evidence="6">
    <location>
        <begin position="1021"/>
        <end position="1245"/>
    </location>
</feature>